<dbReference type="Pfam" id="PF13347">
    <property type="entry name" value="MFS_2"/>
    <property type="match status" value="1"/>
</dbReference>
<feature type="transmembrane region" description="Helical" evidence="2">
    <location>
        <begin position="43"/>
        <end position="68"/>
    </location>
</feature>
<feature type="transmembrane region" description="Helical" evidence="2">
    <location>
        <begin position="315"/>
        <end position="334"/>
    </location>
</feature>
<feature type="transmembrane region" description="Helical" evidence="2">
    <location>
        <begin position="340"/>
        <end position="359"/>
    </location>
</feature>
<proteinExistence type="inferred from homology"/>
<comment type="caution">
    <text evidence="3">The sequence shown here is derived from an EMBL/GenBank/DDBJ whole genome shotgun (WGS) entry which is preliminary data.</text>
</comment>
<feature type="transmembrane region" description="Helical" evidence="2">
    <location>
        <begin position="424"/>
        <end position="445"/>
    </location>
</feature>
<dbReference type="GO" id="GO:0005886">
    <property type="term" value="C:plasma membrane"/>
    <property type="evidence" value="ECO:0007669"/>
    <property type="project" value="TreeGrafter"/>
</dbReference>
<keyword evidence="4" id="KW-1185">Reference proteome</keyword>
<keyword evidence="2" id="KW-0472">Membrane</keyword>
<sequence length="469" mass="52152">MNNAEHKTATKDKIPLLEKLFYGVGSGSYQLSGDGVKSLANPIYNITLGLSPSLIGLVLMISRIFDAFTDPLIGRWSDNARSRWGRRRPFIFVGSFLAAAGFVMIWMVPASWAGQTQPLFIYYLCTMLLFYFCATIQVVPYHTLGLEMTADYDERTSISGYKMVFSFAFSLLLPWVFRLAQSEAFSGDTMAGMRYLSYILAGVIIVGGILPAIFVKERYYKVAQGQAKTPFWLSARQTFANREFLVLTGVILVSSFGPSMVGSLAPYIIYYHMYGGDTKAGAEMAAIGANVFSVAAILFTPLIVRLSSKWGKVKVMQATVWLGAFNSVMTLVLFTPERPWLVLVYFFLQAPTAGFWVVTTSMKADICDDDELRHGTRREGMFGSVGGWIAKVGLSLTYLLSGVILDVTGFNVELKGAQSPDTLWEMRMLFAAVPLVTALLSLYFLKKYTLDRKRMAEIRAQLEARRAAI</sequence>
<feature type="transmembrane region" description="Helical" evidence="2">
    <location>
        <begin position="89"/>
        <end position="108"/>
    </location>
</feature>
<dbReference type="InterPro" id="IPR039672">
    <property type="entry name" value="MFS_2"/>
</dbReference>
<feature type="transmembrane region" description="Helical" evidence="2">
    <location>
        <begin position="197"/>
        <end position="215"/>
    </location>
</feature>
<feature type="transmembrane region" description="Helical" evidence="2">
    <location>
        <begin position="282"/>
        <end position="303"/>
    </location>
</feature>
<feature type="transmembrane region" description="Helical" evidence="2">
    <location>
        <begin position="120"/>
        <end position="139"/>
    </location>
</feature>
<gene>
    <name evidence="3" type="ORF">FPL22_03735</name>
</gene>
<organism evidence="3 4">
    <name type="scientific">Rariglobus hedericola</name>
    <dbReference type="NCBI Taxonomy" id="2597822"/>
    <lineage>
        <taxon>Bacteria</taxon>
        <taxon>Pseudomonadati</taxon>
        <taxon>Verrucomicrobiota</taxon>
        <taxon>Opitutia</taxon>
        <taxon>Opitutales</taxon>
        <taxon>Opitutaceae</taxon>
        <taxon>Rariglobus</taxon>
    </lineage>
</organism>
<dbReference type="Proteomes" id="UP000315648">
    <property type="component" value="Unassembled WGS sequence"/>
</dbReference>
<dbReference type="Gene3D" id="1.20.1250.20">
    <property type="entry name" value="MFS general substrate transporter like domains"/>
    <property type="match status" value="2"/>
</dbReference>
<name>A0A556QP44_9BACT</name>
<dbReference type="OrthoDB" id="181905at2"/>
<feature type="transmembrane region" description="Helical" evidence="2">
    <location>
        <begin position="160"/>
        <end position="177"/>
    </location>
</feature>
<feature type="transmembrane region" description="Helical" evidence="2">
    <location>
        <begin position="244"/>
        <end position="270"/>
    </location>
</feature>
<dbReference type="AlphaFoldDB" id="A0A556QP44"/>
<dbReference type="InterPro" id="IPR036259">
    <property type="entry name" value="MFS_trans_sf"/>
</dbReference>
<dbReference type="PANTHER" id="PTHR11328:SF24">
    <property type="entry name" value="MAJOR FACILITATOR SUPERFAMILY (MFS) PROFILE DOMAIN-CONTAINING PROTEIN"/>
    <property type="match status" value="1"/>
</dbReference>
<dbReference type="GO" id="GO:0008643">
    <property type="term" value="P:carbohydrate transport"/>
    <property type="evidence" value="ECO:0007669"/>
    <property type="project" value="InterPro"/>
</dbReference>
<evidence type="ECO:0000256" key="1">
    <source>
        <dbReference type="ARBA" id="ARBA00009617"/>
    </source>
</evidence>
<dbReference type="GO" id="GO:0015293">
    <property type="term" value="F:symporter activity"/>
    <property type="evidence" value="ECO:0007669"/>
    <property type="project" value="InterPro"/>
</dbReference>
<protein>
    <submittedName>
        <fullName evidence="3">MFS transporter</fullName>
    </submittedName>
</protein>
<dbReference type="PANTHER" id="PTHR11328">
    <property type="entry name" value="MAJOR FACILITATOR SUPERFAMILY DOMAIN-CONTAINING PROTEIN"/>
    <property type="match status" value="1"/>
</dbReference>
<dbReference type="SUPFAM" id="SSF103473">
    <property type="entry name" value="MFS general substrate transporter"/>
    <property type="match status" value="1"/>
</dbReference>
<accession>A0A556QP44</accession>
<reference evidence="3 4" key="1">
    <citation type="submission" date="2019-07" db="EMBL/GenBank/DDBJ databases">
        <title>Description of 53C-WASEF.</title>
        <authorList>
            <person name="Pitt A."/>
            <person name="Hahn M.W."/>
        </authorList>
    </citation>
    <scope>NUCLEOTIDE SEQUENCE [LARGE SCALE GENOMIC DNA]</scope>
    <source>
        <strain evidence="3 4">53C-WASEF</strain>
    </source>
</reference>
<feature type="transmembrane region" description="Helical" evidence="2">
    <location>
        <begin position="380"/>
        <end position="404"/>
    </location>
</feature>
<evidence type="ECO:0000256" key="2">
    <source>
        <dbReference type="SAM" id="Phobius"/>
    </source>
</evidence>
<evidence type="ECO:0000313" key="4">
    <source>
        <dbReference type="Proteomes" id="UP000315648"/>
    </source>
</evidence>
<keyword evidence="2" id="KW-1133">Transmembrane helix</keyword>
<evidence type="ECO:0000313" key="3">
    <source>
        <dbReference type="EMBL" id="TSJ78420.1"/>
    </source>
</evidence>
<comment type="similarity">
    <text evidence="1">Belongs to the sodium:galactoside symporter (TC 2.A.2) family.</text>
</comment>
<dbReference type="EMBL" id="VMBG01000001">
    <property type="protein sequence ID" value="TSJ78420.1"/>
    <property type="molecule type" value="Genomic_DNA"/>
</dbReference>
<keyword evidence="2" id="KW-0812">Transmembrane</keyword>
<dbReference type="RefSeq" id="WP_144228761.1">
    <property type="nucleotide sequence ID" value="NZ_CBCRVV010000021.1"/>
</dbReference>